<keyword evidence="2" id="KW-0238">DNA-binding</keyword>
<feature type="domain" description="HTH lacI-type" evidence="4">
    <location>
        <begin position="6"/>
        <end position="60"/>
    </location>
</feature>
<sequence length="344" mass="38240">MSGKRVTIYDVARELGVSASYVSRALNGHPATSQKVREKVRKKATELNYKLNSHAANLRQGSSRTIGVVVPHINQTFFSEAIAGIEEVCFENNHSLIICQSHESFAIECKAIDTLIHQNVDCILISLSAETQSYTHLQNILAHHIELIQFDRCMDHVDSYKVFNDDKEASYSAAKMLFDQGYRRVAFLGGPQHLTVFKRRKEGYLMALRESGFSIPYDFIVDDILDKEQAATIAAALLSAPHPPDAFLTVSDHQSLGVLEVAQSRGVQVPEQLGIFGFANEAFTPIIKPSLSSIDQKSKDLGKATAGIYFENILKGQEPTLTKREVIIKTELICRQSSRRTIAS</sequence>
<proteinExistence type="predicted"/>
<dbReference type="InterPro" id="IPR010982">
    <property type="entry name" value="Lambda_DNA-bd_dom_sf"/>
</dbReference>
<dbReference type="KEGG" id="pseg:D3H65_08970"/>
<dbReference type="CDD" id="cd06267">
    <property type="entry name" value="PBP1_LacI_sugar_binding-like"/>
    <property type="match status" value="1"/>
</dbReference>
<keyword evidence="1" id="KW-0805">Transcription regulation</keyword>
<protein>
    <submittedName>
        <fullName evidence="5">LacI family transcriptional regulator</fullName>
    </submittedName>
</protein>
<dbReference type="GO" id="GO:0003700">
    <property type="term" value="F:DNA-binding transcription factor activity"/>
    <property type="evidence" value="ECO:0007669"/>
    <property type="project" value="TreeGrafter"/>
</dbReference>
<dbReference type="CDD" id="cd01392">
    <property type="entry name" value="HTH_LacI"/>
    <property type="match status" value="1"/>
</dbReference>
<dbReference type="PROSITE" id="PS50932">
    <property type="entry name" value="HTH_LACI_2"/>
    <property type="match status" value="1"/>
</dbReference>
<evidence type="ECO:0000256" key="3">
    <source>
        <dbReference type="ARBA" id="ARBA00023163"/>
    </source>
</evidence>
<evidence type="ECO:0000256" key="2">
    <source>
        <dbReference type="ARBA" id="ARBA00023125"/>
    </source>
</evidence>
<dbReference type="SUPFAM" id="SSF47413">
    <property type="entry name" value="lambda repressor-like DNA-binding domains"/>
    <property type="match status" value="1"/>
</dbReference>
<dbReference type="Gene3D" id="3.40.50.2300">
    <property type="match status" value="2"/>
</dbReference>
<dbReference type="Pfam" id="PF13377">
    <property type="entry name" value="Peripla_BP_3"/>
    <property type="match status" value="1"/>
</dbReference>
<reference evidence="5 6" key="1">
    <citation type="submission" date="2018-09" db="EMBL/GenBank/DDBJ databases">
        <title>Genome sequencing of strain 6GH32-13.</title>
        <authorList>
            <person name="Weon H.-Y."/>
            <person name="Heo J."/>
            <person name="Kwon S.-W."/>
        </authorList>
    </citation>
    <scope>NUCLEOTIDE SEQUENCE [LARGE SCALE GENOMIC DNA]</scope>
    <source>
        <strain evidence="5 6">5GH32-13</strain>
    </source>
</reference>
<dbReference type="PANTHER" id="PTHR30146">
    <property type="entry name" value="LACI-RELATED TRANSCRIPTIONAL REPRESSOR"/>
    <property type="match status" value="1"/>
</dbReference>
<dbReference type="Gene3D" id="1.10.260.40">
    <property type="entry name" value="lambda repressor-like DNA-binding domains"/>
    <property type="match status" value="1"/>
</dbReference>
<dbReference type="GO" id="GO:0000976">
    <property type="term" value="F:transcription cis-regulatory region binding"/>
    <property type="evidence" value="ECO:0007669"/>
    <property type="project" value="TreeGrafter"/>
</dbReference>
<dbReference type="PANTHER" id="PTHR30146:SF109">
    <property type="entry name" value="HTH-TYPE TRANSCRIPTIONAL REGULATOR GALS"/>
    <property type="match status" value="1"/>
</dbReference>
<keyword evidence="3" id="KW-0804">Transcription</keyword>
<gene>
    <name evidence="5" type="ORF">D3H65_08970</name>
</gene>
<evidence type="ECO:0000313" key="5">
    <source>
        <dbReference type="EMBL" id="AXY74099.1"/>
    </source>
</evidence>
<dbReference type="AlphaFoldDB" id="A0A3B7MLD3"/>
<dbReference type="SUPFAM" id="SSF53822">
    <property type="entry name" value="Periplasmic binding protein-like I"/>
    <property type="match status" value="1"/>
</dbReference>
<dbReference type="InterPro" id="IPR000843">
    <property type="entry name" value="HTH_LacI"/>
</dbReference>
<evidence type="ECO:0000259" key="4">
    <source>
        <dbReference type="PROSITE" id="PS50932"/>
    </source>
</evidence>
<evidence type="ECO:0000256" key="1">
    <source>
        <dbReference type="ARBA" id="ARBA00023015"/>
    </source>
</evidence>
<dbReference type="OrthoDB" id="9803256at2"/>
<dbReference type="SMART" id="SM00354">
    <property type="entry name" value="HTH_LACI"/>
    <property type="match status" value="1"/>
</dbReference>
<dbReference type="Proteomes" id="UP000263900">
    <property type="component" value="Chromosome"/>
</dbReference>
<dbReference type="Pfam" id="PF00356">
    <property type="entry name" value="LacI"/>
    <property type="match status" value="1"/>
</dbReference>
<evidence type="ECO:0000313" key="6">
    <source>
        <dbReference type="Proteomes" id="UP000263900"/>
    </source>
</evidence>
<accession>A0A3B7MLD3</accession>
<dbReference type="RefSeq" id="WP_119049986.1">
    <property type="nucleotide sequence ID" value="NZ_CP032157.1"/>
</dbReference>
<organism evidence="5 6">
    <name type="scientific">Paraflavitalea soli</name>
    <dbReference type="NCBI Taxonomy" id="2315862"/>
    <lineage>
        <taxon>Bacteria</taxon>
        <taxon>Pseudomonadati</taxon>
        <taxon>Bacteroidota</taxon>
        <taxon>Chitinophagia</taxon>
        <taxon>Chitinophagales</taxon>
        <taxon>Chitinophagaceae</taxon>
        <taxon>Paraflavitalea</taxon>
    </lineage>
</organism>
<dbReference type="InterPro" id="IPR028082">
    <property type="entry name" value="Peripla_BP_I"/>
</dbReference>
<dbReference type="InterPro" id="IPR046335">
    <property type="entry name" value="LacI/GalR-like_sensor"/>
</dbReference>
<keyword evidence="6" id="KW-1185">Reference proteome</keyword>
<dbReference type="EMBL" id="CP032157">
    <property type="protein sequence ID" value="AXY74099.1"/>
    <property type="molecule type" value="Genomic_DNA"/>
</dbReference>
<name>A0A3B7MLD3_9BACT</name>